<dbReference type="SUPFAM" id="SSF102588">
    <property type="entry name" value="LmbE-like"/>
    <property type="match status" value="1"/>
</dbReference>
<dbReference type="InterPro" id="IPR029062">
    <property type="entry name" value="Class_I_gatase-like"/>
</dbReference>
<protein>
    <submittedName>
        <fullName evidence="2">LmbE family protein</fullName>
    </submittedName>
</protein>
<evidence type="ECO:0000313" key="2">
    <source>
        <dbReference type="EMBL" id="NME70304.1"/>
    </source>
</evidence>
<comment type="caution">
    <text evidence="2">The sequence shown here is derived from an EMBL/GenBank/DDBJ whole genome shotgun (WGS) entry which is preliminary data.</text>
</comment>
<dbReference type="EMBL" id="JABANE010000060">
    <property type="protein sequence ID" value="NME70304.1"/>
    <property type="molecule type" value="Genomic_DNA"/>
</dbReference>
<feature type="chain" id="PRO_5031030289" evidence="1">
    <location>
        <begin position="21"/>
        <end position="837"/>
    </location>
</feature>
<keyword evidence="1" id="KW-0732">Signal</keyword>
<dbReference type="Proteomes" id="UP000576082">
    <property type="component" value="Unassembled WGS sequence"/>
</dbReference>
<keyword evidence="3" id="KW-1185">Reference proteome</keyword>
<dbReference type="SUPFAM" id="SSF52317">
    <property type="entry name" value="Class I glutamine amidotransferase-like"/>
    <property type="match status" value="1"/>
</dbReference>
<proteinExistence type="predicted"/>
<dbReference type="Pfam" id="PF02585">
    <property type="entry name" value="PIG-L"/>
    <property type="match status" value="1"/>
</dbReference>
<sequence>MNIRALILSITLLYIPLLHAQTPVDGQPNVSKIIQEINHLNTLGSVMYFAAHPDDENQRVIGYFARAKGFETAYTALTRGDGGQNLIGKEIREELGILRSQELIEARKVDGGQQFFSRANDFGYSKNPEETLSVWDKDQVLADAVWNIRKFRPDIIITRFSPDRGGRTHGHHTTSAIIAVQAFSLAADPTAFPEQLEYVQVWQPKRIFWNTNSWFFRGKGESFDKEKYLGVDTGEYIPVLGQSVGEIAMEARSQHKCQGFGAALHRGENIEYFKLLDGEKADKDPMEGIDTSWGRVNDSKDLQKAIENLQQNFSPIQPSSAIPYLIKVKEELGKLDQSNHWVNVKTKKVEKLLLECAGIWLEALSPESIVAQGDSLTINVSSLVRTSSKVSIEKIKVGDLAEKTAVGTLAENKILKEEINVLIPEDFEVSQPYWLKEKPTKGMYVVNDQKMIGLPEKFAEIPVVIYLNIDGASVKKELNIWQKRVYPAKGERYIPLKIVPPVSLTLDQSVWIFGDNNSKEVTVSVLSNTDNFEGVLKLNTPKGWKIEPQQKTVSLSDKGQKEEVKFTITPPKKDSEGELQAVIEGNGKSYKQGLITIDYDHIYRQVYLKPSTAKIIKLNIDKGNAQKIAYLMGAGDAMPESLEAAGYEVDVLSHEQIKAATLKSYDALIIGIRAYNVLENMRYLQPEILKYAHEGGTVIAQYNTSFRLKVDQVGPYPLKLSRDRITVEESPVSFLNEKHKTLTSPNKITERDFDNWVQERGLYYPNEWGKEYKAVLKMQDPNQDPVDGSLLVADYGKGAFIYSGISWFRELPAGVSGAYRLFANLLDYKPANSKDIK</sequence>
<dbReference type="Gene3D" id="3.40.50.10320">
    <property type="entry name" value="LmbE-like"/>
    <property type="match status" value="1"/>
</dbReference>
<organism evidence="2 3">
    <name type="scientific">Flammeovirga aprica JL-4</name>
    <dbReference type="NCBI Taxonomy" id="694437"/>
    <lineage>
        <taxon>Bacteria</taxon>
        <taxon>Pseudomonadati</taxon>
        <taxon>Bacteroidota</taxon>
        <taxon>Cytophagia</taxon>
        <taxon>Cytophagales</taxon>
        <taxon>Flammeovirgaceae</taxon>
        <taxon>Flammeovirga</taxon>
    </lineage>
</organism>
<dbReference type="InterPro" id="IPR003737">
    <property type="entry name" value="GlcNAc_PI_deacetylase-related"/>
</dbReference>
<accession>A0A7X9XB56</accession>
<dbReference type="AlphaFoldDB" id="A0A7X9XB56"/>
<feature type="signal peptide" evidence="1">
    <location>
        <begin position="1"/>
        <end position="20"/>
    </location>
</feature>
<gene>
    <name evidence="2" type="ORF">HHU12_20170</name>
</gene>
<evidence type="ECO:0000256" key="1">
    <source>
        <dbReference type="SAM" id="SignalP"/>
    </source>
</evidence>
<reference evidence="2 3" key="1">
    <citation type="submission" date="2020-04" db="EMBL/GenBank/DDBJ databases">
        <title>Flammeovirga sp. SR4, a novel species isolated from seawater.</title>
        <authorList>
            <person name="Wang X."/>
        </authorList>
    </citation>
    <scope>NUCLEOTIDE SEQUENCE [LARGE SCALE GENOMIC DNA]</scope>
    <source>
        <strain evidence="2 3">ATCC 23126</strain>
    </source>
</reference>
<evidence type="ECO:0000313" key="3">
    <source>
        <dbReference type="Proteomes" id="UP000576082"/>
    </source>
</evidence>
<dbReference type="InterPro" id="IPR024078">
    <property type="entry name" value="LmbE-like_dom_sf"/>
</dbReference>
<dbReference type="RefSeq" id="WP_169658546.1">
    <property type="nucleotide sequence ID" value="NZ_JABANE010000060.1"/>
</dbReference>
<name>A0A7X9XB56_9BACT</name>